<proteinExistence type="predicted"/>
<accession>A0A6J7MEP7</accession>
<sequence length="106" mass="11797">MGHDHFSVPFEPAACEHNALASADASELALVVYNCAYNGSCFVGDQILCRRRQPNINAAVKQALEKCCDKCCALWADVLSFATSKLRFNLWSSWHEVFGERGRCPE</sequence>
<reference evidence="1" key="1">
    <citation type="submission" date="2020-05" db="EMBL/GenBank/DDBJ databases">
        <authorList>
            <person name="Chiriac C."/>
            <person name="Salcher M."/>
            <person name="Ghai R."/>
            <person name="Kavagutti S V."/>
        </authorList>
    </citation>
    <scope>NUCLEOTIDE SEQUENCE</scope>
</reference>
<name>A0A6J7MEP7_9ZZZZ</name>
<gene>
    <name evidence="1" type="ORF">UFOPK3927_00609</name>
</gene>
<dbReference type="EMBL" id="CAFBOK010000053">
    <property type="protein sequence ID" value="CAB4979097.1"/>
    <property type="molecule type" value="Genomic_DNA"/>
</dbReference>
<dbReference type="AlphaFoldDB" id="A0A6J7MEP7"/>
<protein>
    <submittedName>
        <fullName evidence="1">Unannotated protein</fullName>
    </submittedName>
</protein>
<evidence type="ECO:0000313" key="1">
    <source>
        <dbReference type="EMBL" id="CAB4979097.1"/>
    </source>
</evidence>
<organism evidence="1">
    <name type="scientific">freshwater metagenome</name>
    <dbReference type="NCBI Taxonomy" id="449393"/>
    <lineage>
        <taxon>unclassified sequences</taxon>
        <taxon>metagenomes</taxon>
        <taxon>ecological metagenomes</taxon>
    </lineage>
</organism>